<organism evidence="2 3">
    <name type="scientific">Hydrobacter penzbergensis</name>
    <dbReference type="NCBI Taxonomy" id="1235997"/>
    <lineage>
        <taxon>Bacteria</taxon>
        <taxon>Pseudomonadati</taxon>
        <taxon>Bacteroidota</taxon>
        <taxon>Chitinophagia</taxon>
        <taxon>Chitinophagales</taxon>
        <taxon>Chitinophagaceae</taxon>
        <taxon>Hydrobacter</taxon>
    </lineage>
</organism>
<dbReference type="GO" id="GO:0006780">
    <property type="term" value="P:uroporphyrinogen III biosynthetic process"/>
    <property type="evidence" value="ECO:0007669"/>
    <property type="project" value="InterPro"/>
</dbReference>
<dbReference type="AlphaFoldDB" id="A0A8X8I9X8"/>
<dbReference type="SUPFAM" id="SSF69618">
    <property type="entry name" value="HemD-like"/>
    <property type="match status" value="1"/>
</dbReference>
<dbReference type="GO" id="GO:0004852">
    <property type="term" value="F:uroporphyrinogen-III synthase activity"/>
    <property type="evidence" value="ECO:0007669"/>
    <property type="project" value="InterPro"/>
</dbReference>
<dbReference type="InterPro" id="IPR036108">
    <property type="entry name" value="4pyrrol_syn_uPrphyn_synt_sf"/>
</dbReference>
<protein>
    <submittedName>
        <fullName evidence="2">Uroporphyrinogen-III synthase</fullName>
    </submittedName>
</protein>
<dbReference type="PANTHER" id="PTHR12390">
    <property type="entry name" value="UROPORPHYRINOGEN III SYNTHASE"/>
    <property type="match status" value="1"/>
</dbReference>
<proteinExistence type="predicted"/>
<name>A0A8X8I9X8_9BACT</name>
<dbReference type="EMBL" id="FNNO01000002">
    <property type="protein sequence ID" value="SDW36997.1"/>
    <property type="molecule type" value="Genomic_DNA"/>
</dbReference>
<accession>A0A8X8I9X8</accession>
<comment type="caution">
    <text evidence="2">The sequence shown here is derived from an EMBL/GenBank/DDBJ whole genome shotgun (WGS) entry which is preliminary data.</text>
</comment>
<evidence type="ECO:0000259" key="1">
    <source>
        <dbReference type="Pfam" id="PF02602"/>
    </source>
</evidence>
<dbReference type="InterPro" id="IPR039793">
    <property type="entry name" value="UROS/Hem4"/>
</dbReference>
<sequence length="231" mass="25708">MQPIRKTILSTRPVSAALVRAAQSKNIELEAISFIETEAIEDVEVQQEIEQAALQKAAIVFTSMNAVKAVTDMLDQQVPEWRIYCIGHKTQELVSDYFGAQSIAATADHAMALADAIIEDSPEEVFFFCGNNRRDELPHQLQEHNIVVNEITVYQTRLLPHKVDKAYDAVVFFSPSAVDSFFKLNKLPEHTIVYAIGNTTKAAVKKYCSNPVKVGDSPDKEALIRKVITSS</sequence>
<keyword evidence="3" id="KW-1185">Reference proteome</keyword>
<dbReference type="Pfam" id="PF02602">
    <property type="entry name" value="HEM4"/>
    <property type="match status" value="1"/>
</dbReference>
<dbReference type="RefSeq" id="WP_092722212.1">
    <property type="nucleotide sequence ID" value="NZ_FNNO01000002.1"/>
</dbReference>
<dbReference type="InterPro" id="IPR003754">
    <property type="entry name" value="4pyrrol_synth_uPrphyn_synth"/>
</dbReference>
<dbReference type="GO" id="GO:0005829">
    <property type="term" value="C:cytosol"/>
    <property type="evidence" value="ECO:0007669"/>
    <property type="project" value="TreeGrafter"/>
</dbReference>
<dbReference type="PANTHER" id="PTHR12390:SF0">
    <property type="entry name" value="UROPORPHYRINOGEN-III SYNTHASE"/>
    <property type="match status" value="1"/>
</dbReference>
<dbReference type="CDD" id="cd06578">
    <property type="entry name" value="HemD"/>
    <property type="match status" value="1"/>
</dbReference>
<dbReference type="Gene3D" id="3.40.50.10090">
    <property type="match status" value="2"/>
</dbReference>
<evidence type="ECO:0000313" key="2">
    <source>
        <dbReference type="EMBL" id="SDW36997.1"/>
    </source>
</evidence>
<feature type="domain" description="Tetrapyrrole biosynthesis uroporphyrinogen III synthase" evidence="1">
    <location>
        <begin position="18"/>
        <end position="224"/>
    </location>
</feature>
<reference evidence="2 3" key="1">
    <citation type="submission" date="2016-10" db="EMBL/GenBank/DDBJ databases">
        <authorList>
            <person name="Varghese N."/>
            <person name="Submissions S."/>
        </authorList>
    </citation>
    <scope>NUCLEOTIDE SEQUENCE [LARGE SCALE GENOMIC DNA]</scope>
    <source>
        <strain evidence="2 3">DSM 25353</strain>
    </source>
</reference>
<dbReference type="Proteomes" id="UP000198711">
    <property type="component" value="Unassembled WGS sequence"/>
</dbReference>
<gene>
    <name evidence="2" type="ORF">SAMN05444410_102133</name>
</gene>
<evidence type="ECO:0000313" key="3">
    <source>
        <dbReference type="Proteomes" id="UP000198711"/>
    </source>
</evidence>